<dbReference type="CDD" id="cd18186">
    <property type="entry name" value="BTB_POZ_ZBTB_KLHL-like"/>
    <property type="match status" value="1"/>
</dbReference>
<protein>
    <recommendedName>
        <fullName evidence="1">BTB domain-containing protein</fullName>
    </recommendedName>
</protein>
<reference evidence="2 3" key="1">
    <citation type="journal article" date="2018" name="BMC Genomics">
        <title>Genomic evidence for intraspecific hybridization in a clonal and extremely halotolerant yeast.</title>
        <authorList>
            <person name="Gostincar C."/>
            <person name="Stajich J.E."/>
            <person name="Zupancic J."/>
            <person name="Zalar P."/>
            <person name="Gunde-Cimerman N."/>
        </authorList>
    </citation>
    <scope>NUCLEOTIDE SEQUENCE [LARGE SCALE GENOMIC DNA]</scope>
    <source>
        <strain evidence="2 3">EXF-2788</strain>
    </source>
</reference>
<evidence type="ECO:0000313" key="3">
    <source>
        <dbReference type="Proteomes" id="UP000268823"/>
    </source>
</evidence>
<comment type="caution">
    <text evidence="2">The sequence shown here is derived from an EMBL/GenBank/DDBJ whole genome shotgun (WGS) entry which is preliminary data.</text>
</comment>
<gene>
    <name evidence="2" type="ORF">D0861_01497</name>
</gene>
<proteinExistence type="predicted"/>
<accession>A0A3M7FZV2</accession>
<evidence type="ECO:0000313" key="2">
    <source>
        <dbReference type="EMBL" id="RMY94207.1"/>
    </source>
</evidence>
<dbReference type="Proteomes" id="UP000268823">
    <property type="component" value="Unassembled WGS sequence"/>
</dbReference>
<dbReference type="OrthoDB" id="6359816at2759"/>
<feature type="domain" description="BTB" evidence="1">
    <location>
        <begin position="69"/>
        <end position="136"/>
    </location>
</feature>
<dbReference type="InterPro" id="IPR000210">
    <property type="entry name" value="BTB/POZ_dom"/>
</dbReference>
<dbReference type="PANTHER" id="PTHR47843">
    <property type="entry name" value="BTB DOMAIN-CONTAINING PROTEIN-RELATED"/>
    <property type="match status" value="1"/>
</dbReference>
<dbReference type="EMBL" id="QWIR01000015">
    <property type="protein sequence ID" value="RMY94207.1"/>
    <property type="molecule type" value="Genomic_DNA"/>
</dbReference>
<organism evidence="2 3">
    <name type="scientific">Hortaea werneckii</name>
    <name type="common">Black yeast</name>
    <name type="synonym">Cladosporium werneckii</name>
    <dbReference type="NCBI Taxonomy" id="91943"/>
    <lineage>
        <taxon>Eukaryota</taxon>
        <taxon>Fungi</taxon>
        <taxon>Dikarya</taxon>
        <taxon>Ascomycota</taxon>
        <taxon>Pezizomycotina</taxon>
        <taxon>Dothideomycetes</taxon>
        <taxon>Dothideomycetidae</taxon>
        <taxon>Mycosphaerellales</taxon>
        <taxon>Teratosphaeriaceae</taxon>
        <taxon>Hortaea</taxon>
    </lineage>
</organism>
<dbReference type="Gene3D" id="3.30.710.10">
    <property type="entry name" value="Potassium Channel Kv1.1, Chain A"/>
    <property type="match status" value="1"/>
</dbReference>
<dbReference type="PANTHER" id="PTHR47843:SF5">
    <property type="entry name" value="BTB_POZ DOMAIN PROTEIN"/>
    <property type="match status" value="1"/>
</dbReference>
<dbReference type="PROSITE" id="PS50097">
    <property type="entry name" value="BTB"/>
    <property type="match status" value="1"/>
</dbReference>
<dbReference type="InterPro" id="IPR011333">
    <property type="entry name" value="SKP1/BTB/POZ_sf"/>
</dbReference>
<dbReference type="AlphaFoldDB" id="A0A3M7FZV2"/>
<dbReference type="Pfam" id="PF00651">
    <property type="entry name" value="BTB"/>
    <property type="match status" value="1"/>
</dbReference>
<evidence type="ECO:0000259" key="1">
    <source>
        <dbReference type="PROSITE" id="PS50097"/>
    </source>
</evidence>
<sequence>MSLWLLATAPGRAGWFKDTGDAVQYHSDADIRPIPTLRHTPPVNRTMANVHTQSLLSEVAELWRTGEGSDLTIRCDGREFRVHKLIVSAASPTLKAACQNGMLESQTGVIDHKTFDADTVEMMLEYIYTRDYEIRGVPAVIAETIRTSEPDSDAEQALVVLKNAEWIMHIRVYAIGDYYQLSTLKDRALEGLQDMAAAPFEPRHFAYVVKEACKLIGKHETGFHHMIQTVCREKAIVLVAEKTFMAALGEVPEMQELAANLLGQVTQELAKQKLDSATTKASQEVHLNVARSNAETAQRTIEREREAHADAIGALRAQVQHYQARTEKLMDDISYLPLRCPNCRCAVHAPFTLQRKTHDKYSNGFVEIRCVRCDCKLSK</sequence>
<name>A0A3M7FZV2_HORWE</name>
<dbReference type="SUPFAM" id="SSF54695">
    <property type="entry name" value="POZ domain"/>
    <property type="match status" value="1"/>
</dbReference>
<dbReference type="VEuPathDB" id="FungiDB:BTJ68_02313"/>
<dbReference type="SMART" id="SM00225">
    <property type="entry name" value="BTB"/>
    <property type="match status" value="1"/>
</dbReference>